<dbReference type="GeneID" id="42797596"/>
<dbReference type="AlphaFoldDB" id="A0A650CLM1"/>
<dbReference type="Proteomes" id="UP000423396">
    <property type="component" value="Chromosome"/>
</dbReference>
<dbReference type="Pfam" id="PF01871">
    <property type="entry name" value="AMMECR1"/>
    <property type="match status" value="1"/>
</dbReference>
<evidence type="ECO:0000256" key="1">
    <source>
        <dbReference type="HAMAP-Rule" id="MF_00645"/>
    </source>
</evidence>
<dbReference type="PROSITE" id="PS51112">
    <property type="entry name" value="AMMECR1"/>
    <property type="match status" value="1"/>
</dbReference>
<evidence type="ECO:0000259" key="2">
    <source>
        <dbReference type="PROSITE" id="PS51112"/>
    </source>
</evidence>
<reference evidence="3 4" key="1">
    <citation type="submission" date="2019-10" db="EMBL/GenBank/DDBJ databases">
        <title>Genome Sequences from Six Type Strain Members of the Archaeal Family Sulfolobaceae: Acidianus ambivalens, Acidianus infernus, Metallosphaera prunae, Stygiolobus azoricus, Sulfolobus metallicus, and Sulfurisphaera ohwakuensis.</title>
        <authorList>
            <person name="Counts J.A."/>
            <person name="Kelly R.M."/>
        </authorList>
    </citation>
    <scope>NUCLEOTIDE SEQUENCE [LARGE SCALE GENOMIC DNA]</scope>
    <source>
        <strain evidence="3 4">FC6</strain>
    </source>
</reference>
<evidence type="ECO:0000313" key="3">
    <source>
        <dbReference type="EMBL" id="QGR18699.1"/>
    </source>
</evidence>
<dbReference type="HAMAP" id="MF_00645">
    <property type="entry name" value="AMMECR1"/>
    <property type="match status" value="1"/>
</dbReference>
<dbReference type="RefSeq" id="WP_156004919.1">
    <property type="nucleotide sequence ID" value="NZ_CP045483.1"/>
</dbReference>
<dbReference type="SUPFAM" id="SSF143447">
    <property type="entry name" value="AMMECR1-like"/>
    <property type="match status" value="1"/>
</dbReference>
<gene>
    <name evidence="3" type="ORF">D1868_00920</name>
</gene>
<dbReference type="PANTHER" id="PTHR13016:SF0">
    <property type="entry name" value="AMME SYNDROME CANDIDATE GENE 1 PROTEIN"/>
    <property type="match status" value="1"/>
</dbReference>
<protein>
    <recommendedName>
        <fullName evidence="1">Protein D1868_00920</fullName>
    </recommendedName>
</protein>
<dbReference type="InterPro" id="IPR036071">
    <property type="entry name" value="AMMECR1_dom_sf"/>
</dbReference>
<proteinExistence type="inferred from homology"/>
<dbReference type="InterPro" id="IPR027623">
    <property type="entry name" value="AmmeMemoSam_A"/>
</dbReference>
<dbReference type="InterPro" id="IPR023472">
    <property type="entry name" value="Uncharacterised_MJ0810"/>
</dbReference>
<dbReference type="NCBIfam" id="TIGR04335">
    <property type="entry name" value="AmmeMemoSam_A"/>
    <property type="match status" value="1"/>
</dbReference>
<dbReference type="KEGG" id="sazo:D1868_00920"/>
<dbReference type="EMBL" id="CP045483">
    <property type="protein sequence ID" value="QGR18699.1"/>
    <property type="molecule type" value="Genomic_DNA"/>
</dbReference>
<dbReference type="PANTHER" id="PTHR13016">
    <property type="entry name" value="AMMECR1 HOMOLOG"/>
    <property type="match status" value="1"/>
</dbReference>
<dbReference type="NCBIfam" id="TIGR00296">
    <property type="entry name" value="TIGR00296 family protein"/>
    <property type="match status" value="1"/>
</dbReference>
<feature type="domain" description="AMMECR1" evidence="2">
    <location>
        <begin position="17"/>
        <end position="211"/>
    </location>
</feature>
<sequence>MSLNSSQLVTINELTEELGKKLIKIARQSIEVKLGLRKKIDESLHDPVLDKRGLAFVTLEKETGSTTSLRGCIGYVEAVAPLREIVSKAAIGAAFSDPRFPPLAKHEINEIIIEVTVLTKPEEITTSNRKDLVNQVKVGEDGLIVEYGIMYSGLLLPQVPMEYCWDSETFLAETCLKAGLDPDCWLNPKVKVKKFQGIIFREISPNSENILVLKPNQIKCKKEEILNL</sequence>
<organism evidence="3 4">
    <name type="scientific">Stygiolobus azoricus</name>
    <dbReference type="NCBI Taxonomy" id="41675"/>
    <lineage>
        <taxon>Archaea</taxon>
        <taxon>Thermoproteota</taxon>
        <taxon>Thermoprotei</taxon>
        <taxon>Sulfolobales</taxon>
        <taxon>Sulfolobaceae</taxon>
        <taxon>Stygiolobus</taxon>
    </lineage>
</organism>
<accession>A0A650CLM1</accession>
<dbReference type="Gene3D" id="3.30.700.20">
    <property type="entry name" value="Hypothetical protein ph0010, domain 1"/>
    <property type="match status" value="1"/>
</dbReference>
<dbReference type="InterPro" id="IPR002733">
    <property type="entry name" value="AMMECR1_domain"/>
</dbReference>
<evidence type="ECO:0000313" key="4">
    <source>
        <dbReference type="Proteomes" id="UP000423396"/>
    </source>
</evidence>
<dbReference type="OrthoDB" id="25187at2157"/>
<keyword evidence="4" id="KW-1185">Reference proteome</keyword>
<dbReference type="InterPro" id="IPR027485">
    <property type="entry name" value="AMMECR1_N"/>
</dbReference>
<dbReference type="InterPro" id="IPR023473">
    <property type="entry name" value="AMMECR1"/>
</dbReference>
<dbReference type="Gene3D" id="3.30.1490.150">
    <property type="entry name" value="Hypothetical protein ph0010, domain 2"/>
    <property type="match status" value="1"/>
</dbReference>
<name>A0A650CLM1_9CREN</name>